<dbReference type="AlphaFoldDB" id="A0A858RBW5"/>
<feature type="region of interest" description="Disordered" evidence="1">
    <location>
        <begin position="1"/>
        <end position="35"/>
    </location>
</feature>
<evidence type="ECO:0000256" key="2">
    <source>
        <dbReference type="SAM" id="Phobius"/>
    </source>
</evidence>
<evidence type="ECO:0000256" key="1">
    <source>
        <dbReference type="SAM" id="MobiDB-lite"/>
    </source>
</evidence>
<name>A0A858RBW5_9BACT</name>
<feature type="transmembrane region" description="Helical" evidence="2">
    <location>
        <begin position="63"/>
        <end position="82"/>
    </location>
</feature>
<dbReference type="KEGG" id="luo:HHL09_00140"/>
<evidence type="ECO:0000313" key="4">
    <source>
        <dbReference type="Proteomes" id="UP000501812"/>
    </source>
</evidence>
<keyword evidence="4" id="KW-1185">Reference proteome</keyword>
<protein>
    <recommendedName>
        <fullName evidence="5">Polysaccharide chain length determinant N-terminal domain-containing protein</fullName>
    </recommendedName>
</protein>
<keyword evidence="2" id="KW-0472">Membrane</keyword>
<reference evidence="3 4" key="1">
    <citation type="submission" date="2020-04" db="EMBL/GenBank/DDBJ databases">
        <title>Luteolibacter sp. G-1-1-1 isolated from soil.</title>
        <authorList>
            <person name="Dahal R.H."/>
        </authorList>
    </citation>
    <scope>NUCLEOTIDE SEQUENCE [LARGE SCALE GENOMIC DNA]</scope>
    <source>
        <strain evidence="3 4">G-1-1-1</strain>
    </source>
</reference>
<dbReference type="RefSeq" id="WP_169452478.1">
    <property type="nucleotide sequence ID" value="NZ_CP051774.1"/>
</dbReference>
<organism evidence="3 4">
    <name type="scientific">Luteolibacter luteus</name>
    <dbReference type="NCBI Taxonomy" id="2728835"/>
    <lineage>
        <taxon>Bacteria</taxon>
        <taxon>Pseudomonadati</taxon>
        <taxon>Verrucomicrobiota</taxon>
        <taxon>Verrucomicrobiia</taxon>
        <taxon>Verrucomicrobiales</taxon>
        <taxon>Verrucomicrobiaceae</taxon>
        <taxon>Luteolibacter</taxon>
    </lineage>
</organism>
<gene>
    <name evidence="3" type="ORF">HHL09_00140</name>
</gene>
<keyword evidence="2" id="KW-0812">Transmembrane</keyword>
<dbReference type="EMBL" id="CP051774">
    <property type="protein sequence ID" value="QJE94257.1"/>
    <property type="molecule type" value="Genomic_DNA"/>
</dbReference>
<evidence type="ECO:0008006" key="5">
    <source>
        <dbReference type="Google" id="ProtNLM"/>
    </source>
</evidence>
<accession>A0A858RBW5</accession>
<keyword evidence="2" id="KW-1133">Transmembrane helix</keyword>
<proteinExistence type="predicted"/>
<evidence type="ECO:0000313" key="3">
    <source>
        <dbReference type="EMBL" id="QJE94257.1"/>
    </source>
</evidence>
<dbReference type="Proteomes" id="UP000501812">
    <property type="component" value="Chromosome"/>
</dbReference>
<sequence length="103" mass="11008">MNPDTHPWKKMAAAARRSGEGHAPSASASASPSAPAPTAEIAWLPELPEKIHAMFLRLIWRRWSIAAILISAAVMAAAWFHARGAFSADHDAVLPRIPIPAAP</sequence>
<feature type="compositionally biased region" description="Low complexity" evidence="1">
    <location>
        <begin position="23"/>
        <end position="35"/>
    </location>
</feature>